<reference evidence="3" key="1">
    <citation type="submission" date="2022-05" db="EMBL/GenBank/DDBJ databases">
        <authorList>
            <person name="Friedrich I."/>
            <person name="Poehlein A."/>
            <person name="Schneider D."/>
            <person name="Hertel R."/>
            <person name="Daniel R."/>
        </authorList>
    </citation>
    <scope>NUCLEOTIDE SEQUENCE</scope>
</reference>
<organism evidence="3 4">
    <name type="scientific">Brevundimonas phage vB_BgoS-Bajun</name>
    <dbReference type="NCBI Taxonomy" id="2948594"/>
    <lineage>
        <taxon>Viruses</taxon>
        <taxon>Duplodnaviria</taxon>
        <taxon>Heunggongvirae</taxon>
        <taxon>Uroviricota</taxon>
        <taxon>Caudoviricetes</taxon>
        <taxon>Dolichocephalovirinae</taxon>
    </lineage>
</organism>
<gene>
    <name evidence="3" type="ORF">BAJUN_02870</name>
</gene>
<sequence>MHLLFTLLFNPASLIVYALVAAAFVAVWFILGPVRFWLIAKNWKTWALILGACAIVSYSNMAARVDKAEDKVEQVEIIDEAKDDNAVITANRNTQRQTRNTERARQQEAITNAAPGQELDDLLDEIARQEGRTAPGGGKPAPEPERVRDGPDGVVLP</sequence>
<dbReference type="EMBL" id="ON529858">
    <property type="protein sequence ID" value="UTC29893.1"/>
    <property type="molecule type" value="Genomic_DNA"/>
</dbReference>
<evidence type="ECO:0000256" key="1">
    <source>
        <dbReference type="SAM" id="MobiDB-lite"/>
    </source>
</evidence>
<accession>A0A9E7N706</accession>
<proteinExistence type="predicted"/>
<keyword evidence="2" id="KW-0812">Transmembrane</keyword>
<feature type="region of interest" description="Disordered" evidence="1">
    <location>
        <begin position="92"/>
        <end position="157"/>
    </location>
</feature>
<feature type="transmembrane region" description="Helical" evidence="2">
    <location>
        <begin position="7"/>
        <end position="31"/>
    </location>
</feature>
<evidence type="ECO:0000313" key="3">
    <source>
        <dbReference type="EMBL" id="UTC29893.1"/>
    </source>
</evidence>
<evidence type="ECO:0000256" key="2">
    <source>
        <dbReference type="SAM" id="Phobius"/>
    </source>
</evidence>
<name>A0A9E7N706_9CAUD</name>
<keyword evidence="2" id="KW-1133">Transmembrane helix</keyword>
<feature type="compositionally biased region" description="Basic and acidic residues" evidence="1">
    <location>
        <begin position="142"/>
        <end position="151"/>
    </location>
</feature>
<dbReference type="Proteomes" id="UP001057427">
    <property type="component" value="Segment"/>
</dbReference>
<keyword evidence="2" id="KW-0472">Membrane</keyword>
<evidence type="ECO:0000313" key="4">
    <source>
        <dbReference type="Proteomes" id="UP001057427"/>
    </source>
</evidence>
<protein>
    <submittedName>
        <fullName evidence="3">Inner membrane spanin component</fullName>
    </submittedName>
</protein>
<keyword evidence="4" id="KW-1185">Reference proteome</keyword>